<protein>
    <submittedName>
        <fullName evidence="2">(salmon louse) hypothetical protein</fullName>
    </submittedName>
</protein>
<reference evidence="2" key="1">
    <citation type="submission" date="2021-02" db="EMBL/GenBank/DDBJ databases">
        <authorList>
            <person name="Bekaert M."/>
        </authorList>
    </citation>
    <scope>NUCLEOTIDE SEQUENCE</scope>
    <source>
        <strain evidence="2">IoA-00</strain>
    </source>
</reference>
<dbReference type="OrthoDB" id="270720at2759"/>
<proteinExistence type="predicted"/>
<dbReference type="Proteomes" id="UP000675881">
    <property type="component" value="Chromosome 13"/>
</dbReference>
<organism evidence="2 3">
    <name type="scientific">Lepeophtheirus salmonis</name>
    <name type="common">Salmon louse</name>
    <name type="synonym">Caligus salmonis</name>
    <dbReference type="NCBI Taxonomy" id="72036"/>
    <lineage>
        <taxon>Eukaryota</taxon>
        <taxon>Metazoa</taxon>
        <taxon>Ecdysozoa</taxon>
        <taxon>Arthropoda</taxon>
        <taxon>Crustacea</taxon>
        <taxon>Multicrustacea</taxon>
        <taxon>Hexanauplia</taxon>
        <taxon>Copepoda</taxon>
        <taxon>Siphonostomatoida</taxon>
        <taxon>Caligidae</taxon>
        <taxon>Lepeophtheirus</taxon>
    </lineage>
</organism>
<dbReference type="EMBL" id="HG994592">
    <property type="protein sequence ID" value="CAF2829305.1"/>
    <property type="molecule type" value="Genomic_DNA"/>
</dbReference>
<evidence type="ECO:0000313" key="3">
    <source>
        <dbReference type="Proteomes" id="UP000675881"/>
    </source>
</evidence>
<accession>A0A7R8CI57</accession>
<name>A0A7R8CI57_LEPSM</name>
<evidence type="ECO:0000313" key="2">
    <source>
        <dbReference type="EMBL" id="CAF2829305.1"/>
    </source>
</evidence>
<gene>
    <name evidence="2" type="ORF">LSAA_4167</name>
</gene>
<keyword evidence="3" id="KW-1185">Reference proteome</keyword>
<evidence type="ECO:0000259" key="1">
    <source>
        <dbReference type="Pfam" id="PF01823"/>
    </source>
</evidence>
<sequence>MVKVNPAGHMKLDDRFVTANTQIKCDASWTSEVFDNFESYVNGKMKTSTMGFGIEVLPELSMNLMNGLVSNKFPPLFSRSWSQSNDVEKMKDFFKKDRGSITVSQATCITHKVDIADKSIKHFVDPFIDSVKSLHGVTSKSDKVKKVELKRFINEFGTHYGSTSEMGTKLLIERRYSLKERSHANENELKVCNTLAGAEVFGFRVEKDKGNCSNDELKSNTLNSKFAERMVVSTYGSFISNDLISWSKQVISLVQGNSFSPRVIKRELRSILHLFEDQNFTNLTDKNGNCMNISNVLKWVHPMMQDYCGLFELNCNSTGCGINDNCTVEEWCVEDVNDYYCVTKNISISLGDGLGYIGEVGSNLQPHGKGKEYYSNGNIKFDGHYINVLENILYNGKFHDGKFLRGTIYKDNGEVLTQLNGSTGGSNYPSFTDNNFSKIRLEYFKNIC</sequence>
<feature type="domain" description="MACPF" evidence="1">
    <location>
        <begin position="81"/>
        <end position="279"/>
    </location>
</feature>
<dbReference type="AlphaFoldDB" id="A0A7R8CI57"/>
<dbReference type="Pfam" id="PF01823">
    <property type="entry name" value="MACPF"/>
    <property type="match status" value="1"/>
</dbReference>
<dbReference type="InterPro" id="IPR020864">
    <property type="entry name" value="MACPF"/>
</dbReference>